<sequence length="66" mass="7120">MRTGTLCLRRYHVRITPGVSMVALVGLPSGRPVFLCTGSSNPVNVTTRRLEPPVVTLLFAQGAFHA</sequence>
<organism evidence="1 2">
    <name type="scientific">Pantoea eucalypti</name>
    <dbReference type="NCBI Taxonomy" id="470933"/>
    <lineage>
        <taxon>Bacteria</taxon>
        <taxon>Pseudomonadati</taxon>
        <taxon>Pseudomonadota</taxon>
        <taxon>Gammaproteobacteria</taxon>
        <taxon>Enterobacterales</taxon>
        <taxon>Erwiniaceae</taxon>
        <taxon>Pantoea</taxon>
    </lineage>
</organism>
<name>A0ABY2ZBP6_9GAMM</name>
<accession>A0ABY2ZBP6</accession>
<proteinExistence type="predicted"/>
<keyword evidence="2" id="KW-1185">Reference proteome</keyword>
<evidence type="ECO:0008006" key="3">
    <source>
        <dbReference type="Google" id="ProtNLM"/>
    </source>
</evidence>
<dbReference type="Proteomes" id="UP000315469">
    <property type="component" value="Unassembled WGS sequence"/>
</dbReference>
<evidence type="ECO:0000313" key="2">
    <source>
        <dbReference type="Proteomes" id="UP000315469"/>
    </source>
</evidence>
<dbReference type="EMBL" id="VHJB01000090">
    <property type="protein sequence ID" value="TPV30149.1"/>
    <property type="molecule type" value="Genomic_DNA"/>
</dbReference>
<dbReference type="Pfam" id="PF10554">
    <property type="entry name" value="Phage_ASH"/>
    <property type="match status" value="1"/>
</dbReference>
<dbReference type="RefSeq" id="WP_122889951.1">
    <property type="nucleotide sequence ID" value="NZ_JBBCNG010000010.1"/>
</dbReference>
<dbReference type="InterPro" id="IPR018880">
    <property type="entry name" value="Phage_P4_Ash"/>
</dbReference>
<gene>
    <name evidence="1" type="ORF">FJW02_20870</name>
</gene>
<evidence type="ECO:0000313" key="1">
    <source>
        <dbReference type="EMBL" id="TPV30149.1"/>
    </source>
</evidence>
<protein>
    <recommendedName>
        <fullName evidence="3">Ash family protein</fullName>
    </recommendedName>
</protein>
<comment type="caution">
    <text evidence="1">The sequence shown here is derived from an EMBL/GenBank/DDBJ whole genome shotgun (WGS) entry which is preliminary data.</text>
</comment>
<reference evidence="1 2" key="1">
    <citation type="submission" date="2019-06" db="EMBL/GenBank/DDBJ databases">
        <title>Taxogenomics and systematics of the genus Pantoea.</title>
        <authorList>
            <person name="Tambong J.T."/>
        </authorList>
    </citation>
    <scope>NUCLEOTIDE SEQUENCE [LARGE SCALE GENOMIC DNA]</scope>
    <source>
        <strain evidence="1 2">LMG 24197</strain>
    </source>
</reference>